<accession>A0ABW5WWX4</accession>
<keyword evidence="2" id="KW-1185">Reference proteome</keyword>
<sequence>MREFFYKIRFSDYEEIVTVEDSDKKVAGVIERGVIRGCEEETTYSFVSAEGDKVTVGMKKRKFRDMNIARFIISTDAGEFKIKERPGKSLIKFKVYGSLDDNLILIEENSNGDMNVYYNKKHLLSVVEVKKGRKTKISAVDNTDVNSVEFAVGLLMFFMYKVYKREKWNIEQVL</sequence>
<protein>
    <submittedName>
        <fullName evidence="1">Uncharacterized protein</fullName>
    </submittedName>
</protein>
<proteinExistence type="predicted"/>
<gene>
    <name evidence="1" type="ORF">ACFSX4_12675</name>
</gene>
<organism evidence="1 2">
    <name type="scientific">Corticicoccus populi</name>
    <dbReference type="NCBI Taxonomy" id="1812821"/>
    <lineage>
        <taxon>Bacteria</taxon>
        <taxon>Bacillati</taxon>
        <taxon>Bacillota</taxon>
        <taxon>Bacilli</taxon>
        <taxon>Bacillales</taxon>
        <taxon>Staphylococcaceae</taxon>
        <taxon>Corticicoccus</taxon>
    </lineage>
</organism>
<comment type="caution">
    <text evidence="1">The sequence shown here is derived from an EMBL/GenBank/DDBJ whole genome shotgun (WGS) entry which is preliminary data.</text>
</comment>
<evidence type="ECO:0000313" key="1">
    <source>
        <dbReference type="EMBL" id="MFD2831321.1"/>
    </source>
</evidence>
<reference evidence="2" key="1">
    <citation type="journal article" date="2019" name="Int. J. Syst. Evol. Microbiol.">
        <title>The Global Catalogue of Microorganisms (GCM) 10K type strain sequencing project: providing services to taxonomists for standard genome sequencing and annotation.</title>
        <authorList>
            <consortium name="The Broad Institute Genomics Platform"/>
            <consortium name="The Broad Institute Genome Sequencing Center for Infectious Disease"/>
            <person name="Wu L."/>
            <person name="Ma J."/>
        </authorList>
    </citation>
    <scope>NUCLEOTIDE SEQUENCE [LARGE SCALE GENOMIC DNA]</scope>
    <source>
        <strain evidence="2">KCTC 33575</strain>
    </source>
</reference>
<evidence type="ECO:0000313" key="2">
    <source>
        <dbReference type="Proteomes" id="UP001597519"/>
    </source>
</evidence>
<name>A0ABW5WWX4_9STAP</name>
<dbReference type="EMBL" id="JBHUOQ010000005">
    <property type="protein sequence ID" value="MFD2831321.1"/>
    <property type="molecule type" value="Genomic_DNA"/>
</dbReference>
<dbReference type="Proteomes" id="UP001597519">
    <property type="component" value="Unassembled WGS sequence"/>
</dbReference>
<dbReference type="RefSeq" id="WP_377775469.1">
    <property type="nucleotide sequence ID" value="NZ_JBHUOQ010000005.1"/>
</dbReference>